<protein>
    <recommendedName>
        <fullName evidence="4">Response regulator</fullName>
    </recommendedName>
</protein>
<dbReference type="PANTHER" id="PTHR45228">
    <property type="entry name" value="CYCLIC DI-GMP PHOSPHODIESTERASE TM_0186-RELATED"/>
    <property type="match status" value="1"/>
</dbReference>
<dbReference type="GO" id="GO:0000160">
    <property type="term" value="P:phosphorelay signal transduction system"/>
    <property type="evidence" value="ECO:0007669"/>
    <property type="project" value="InterPro"/>
</dbReference>
<dbReference type="InterPro" id="IPR052020">
    <property type="entry name" value="Cyclic_di-GMP/3'3'-cGAMP_PDE"/>
</dbReference>
<dbReference type="NCBIfam" id="TIGR00277">
    <property type="entry name" value="HDIG"/>
    <property type="match status" value="1"/>
</dbReference>
<evidence type="ECO:0000259" key="2">
    <source>
        <dbReference type="PROSITE" id="PS51832"/>
    </source>
</evidence>
<evidence type="ECO:0000259" key="1">
    <source>
        <dbReference type="PROSITE" id="PS50110"/>
    </source>
</evidence>
<dbReference type="SUPFAM" id="SSF109604">
    <property type="entry name" value="HD-domain/PDEase-like"/>
    <property type="match status" value="1"/>
</dbReference>
<dbReference type="SMART" id="SM00471">
    <property type="entry name" value="HDc"/>
    <property type="match status" value="1"/>
</dbReference>
<feature type="domain" description="Response regulatory" evidence="1">
    <location>
        <begin position="11"/>
        <end position="127"/>
    </location>
</feature>
<name>A0A3B1B082_9ZZZZ</name>
<reference evidence="3" key="1">
    <citation type="submission" date="2018-06" db="EMBL/GenBank/DDBJ databases">
        <authorList>
            <person name="Zhirakovskaya E."/>
        </authorList>
    </citation>
    <scope>NUCLEOTIDE SEQUENCE</scope>
</reference>
<dbReference type="InterPro" id="IPR037522">
    <property type="entry name" value="HD_GYP_dom"/>
</dbReference>
<dbReference type="Pfam" id="PF00072">
    <property type="entry name" value="Response_reg"/>
    <property type="match status" value="1"/>
</dbReference>
<dbReference type="InterPro" id="IPR011006">
    <property type="entry name" value="CheY-like_superfamily"/>
</dbReference>
<dbReference type="PANTHER" id="PTHR45228:SF1">
    <property type="entry name" value="CYCLIC DI-GMP PHOSPHODIESTERASE TM_0186"/>
    <property type="match status" value="1"/>
</dbReference>
<proteinExistence type="predicted"/>
<accession>A0A3B1B082</accession>
<dbReference type="PROSITE" id="PS50110">
    <property type="entry name" value="RESPONSE_REGULATORY"/>
    <property type="match status" value="1"/>
</dbReference>
<dbReference type="SUPFAM" id="SSF52172">
    <property type="entry name" value="CheY-like"/>
    <property type="match status" value="1"/>
</dbReference>
<dbReference type="Gene3D" id="1.10.3210.10">
    <property type="entry name" value="Hypothetical protein af1432"/>
    <property type="match status" value="1"/>
</dbReference>
<dbReference type="SMART" id="SM00448">
    <property type="entry name" value="REC"/>
    <property type="match status" value="1"/>
</dbReference>
<gene>
    <name evidence="3" type="ORF">MNBD_GAMMA19-1072</name>
</gene>
<dbReference type="Gene3D" id="3.40.50.2300">
    <property type="match status" value="1"/>
</dbReference>
<dbReference type="InterPro" id="IPR001789">
    <property type="entry name" value="Sig_transdc_resp-reg_receiver"/>
</dbReference>
<dbReference type="EMBL" id="UOFV01000186">
    <property type="protein sequence ID" value="VAW99714.1"/>
    <property type="molecule type" value="Genomic_DNA"/>
</dbReference>
<organism evidence="3">
    <name type="scientific">hydrothermal vent metagenome</name>
    <dbReference type="NCBI Taxonomy" id="652676"/>
    <lineage>
        <taxon>unclassified sequences</taxon>
        <taxon>metagenomes</taxon>
        <taxon>ecological metagenomes</taxon>
    </lineage>
</organism>
<evidence type="ECO:0000313" key="3">
    <source>
        <dbReference type="EMBL" id="VAW99714.1"/>
    </source>
</evidence>
<sequence>MSLAKIQQPFKVLIVDDEKQHRELEKEVLSGSRYCVSEACNGEEALDKLREEEFDVVLADKRMPGMDGDELCRQIRNDLGLKLLPVIMVTGTNDRMELLKSLQAGANDFIHKPYNPMELMARTDNLATHKRLTDQLENAETLLFALARMVEARDEHTGNHCSRLAHISVVMGEAMGLSSEELTALRRGGVLHDIGKLGIPDSILLKDGPLNDAEWIVMRQHTIIGDELLRGLKSMELTQPIVRSHHERWDGGGYPDGLKGEEIPLLARVFQLVDIYDALANARPYKPAFNIEKITLIMTGEVESGWRDPELAALFLKILHERPDDLLLSVGEECDMGTEVFENIQRTGALTWKE</sequence>
<dbReference type="AlphaFoldDB" id="A0A3B1B082"/>
<dbReference type="Pfam" id="PF13487">
    <property type="entry name" value="HD_5"/>
    <property type="match status" value="1"/>
</dbReference>
<evidence type="ECO:0008006" key="4">
    <source>
        <dbReference type="Google" id="ProtNLM"/>
    </source>
</evidence>
<dbReference type="InterPro" id="IPR006675">
    <property type="entry name" value="HDIG_dom"/>
</dbReference>
<feature type="domain" description="HD-GYP" evidence="2">
    <location>
        <begin position="135"/>
        <end position="331"/>
    </location>
</feature>
<dbReference type="CDD" id="cd00077">
    <property type="entry name" value="HDc"/>
    <property type="match status" value="1"/>
</dbReference>
<dbReference type="PROSITE" id="PS51832">
    <property type="entry name" value="HD_GYP"/>
    <property type="match status" value="1"/>
</dbReference>
<dbReference type="InterPro" id="IPR003607">
    <property type="entry name" value="HD/PDEase_dom"/>
</dbReference>